<gene>
    <name evidence="1" type="ORF">UFOPK2166_00591</name>
</gene>
<evidence type="ECO:0000313" key="1">
    <source>
        <dbReference type="EMBL" id="CAB4646958.1"/>
    </source>
</evidence>
<dbReference type="Gene3D" id="3.40.630.100">
    <property type="entry name" value="Poly-gamma-glutamate hydrolase, zinc-binding motif"/>
    <property type="match status" value="1"/>
</dbReference>
<dbReference type="EMBL" id="CAEZWB010000060">
    <property type="protein sequence ID" value="CAB4646958.1"/>
    <property type="molecule type" value="Genomic_DNA"/>
</dbReference>
<sequence>MLDRLLAHPDVEEVSELRSTFGFMAFHGGGLEEQTDVIARAAAEQSGSSYYGIHQPADLKWHIPSHQIDPAHSPMLDTFLTHVHTVITVHGYGRRGLFTTLLLGGRNRPLARHVGQHLRNELPAYEIEDDLANIPSDLAGQHADNPVNRVRNSGVQIELPPRVRGSSPLWWDWEGPHLTPHTTALVRGLSAAAHSWPI</sequence>
<proteinExistence type="predicted"/>
<accession>A0A6J6KD33</accession>
<name>A0A6J6KD33_9ZZZZ</name>
<dbReference type="InterPro" id="IPR038128">
    <property type="entry name" value="Gamma_PGA_hydro_sf"/>
</dbReference>
<protein>
    <submittedName>
        <fullName evidence="1">Unannotated protein</fullName>
    </submittedName>
</protein>
<dbReference type="AlphaFoldDB" id="A0A6J6KD33"/>
<dbReference type="InterPro" id="IPR008585">
    <property type="entry name" value="Gamma_PGA_hydro"/>
</dbReference>
<dbReference type="Pfam" id="PF05908">
    <property type="entry name" value="Gamma_PGA_hydro"/>
    <property type="match status" value="1"/>
</dbReference>
<organism evidence="1">
    <name type="scientific">freshwater metagenome</name>
    <dbReference type="NCBI Taxonomy" id="449393"/>
    <lineage>
        <taxon>unclassified sequences</taxon>
        <taxon>metagenomes</taxon>
        <taxon>ecological metagenomes</taxon>
    </lineage>
</organism>
<reference evidence="1" key="1">
    <citation type="submission" date="2020-05" db="EMBL/GenBank/DDBJ databases">
        <authorList>
            <person name="Chiriac C."/>
            <person name="Salcher M."/>
            <person name="Ghai R."/>
            <person name="Kavagutti S V."/>
        </authorList>
    </citation>
    <scope>NUCLEOTIDE SEQUENCE</scope>
</reference>